<gene>
    <name evidence="3" type="ORF">THAOC_16210</name>
</gene>
<dbReference type="InterPro" id="IPR036452">
    <property type="entry name" value="Ribo_hydro-like"/>
</dbReference>
<dbReference type="Pfam" id="PF13424">
    <property type="entry name" value="TPR_12"/>
    <property type="match status" value="1"/>
</dbReference>
<evidence type="ECO:0000313" key="4">
    <source>
        <dbReference type="Proteomes" id="UP000266841"/>
    </source>
</evidence>
<evidence type="ECO:0000313" key="3">
    <source>
        <dbReference type="EMBL" id="EJK63149.1"/>
    </source>
</evidence>
<dbReference type="OMA" id="LCCIPMY"/>
<sequence length="1401" mass="155906">AAYNPGEGGERIPHLRSSLRDVSLHSLQASSEQNAHTQFNSSFGHHAKSRSQFMKRNLNSATNDTQSFRNLQKIIKEKGVTTAQGIQMVLQEAAQEHAVDTHATSGVQHKLNSLDSFSSLGEAEEKYHSNIVRPNGSSMDLDNLWGKRQHQPLNESDSDVQSRNGAGEGLVASAVRAPMRYIQRRASNSSIRIIKENPLQDDSIFGCRTRTYSAIPSHERDIRKVVEAMYSAANQGESSLICVCGERYVGKSMLIAKSIETVNKQGPNFTVLRSRRNIDDVYTSYYPLREIVRKALRLCDEFTQRSDESSTTQNTADSTVEHVTDDMVLGRLISRKTLNKSDRLMLGRVLPDCCSIQLLSLLKGRNPTALAKDLVATLLKVFIPLQPVMLVFESDGKDGSFDQSSWELIEELLLSAIKHCPQLVLLTESREKLQVPDSIASHSQSVEIGRMDKYDTESYIKAIFCEGQNEVDRHMSVDYTVLDGVFTRAQGCPLFTERIVSWARRRDLIELDETRNAVSLYLPSDDEGEESAGRNNNEKDELVKALPANLYEEILSVMNRSLQLSDCQLDAIKLASCLGYQFDLNNDYAQLRDTNELHTTLQQVGIFDIIEESKYKWRHIAIYEAVESIIISNERVELQLRITDSLAHVPNAELGQSLYASHFMKAQRVDEAFDLYMEAGKRLEENLDFTAAVGMYVEAKACLSKSRKKPSLRRKLSPYAALGWCLRELVRYEEAEKELEFCLTQTMAVPERKRNSLFKEVELDIVATAQSKYSEALELYDDALPTARANRKNHSHVWLAQHIASAAEIHRKSGSLEVAKRLHTEALSFRELAVEESSCTILELALSFTQLGCVHASLGDYSGSFNLHKKALIVRSEYLDFNHGLVSESLNYCADALSALGRPVEGIPLGMHAVSIRKFVFGPLHPAYAHALSVLASCYHGVGRSFDSLSLLTECLEICERAFSKNHANMIPNLLLYGSVLSYSGKTETALDVYRRAKAIHESNFNNGQNENQLLKISNAIDELSKSVSESRVKVEMPIPPMETDNGVANVIVCADFGQRAADEFMIAVASSLQAMGSLNLVSVVAAGPPEVVRANIARGALDSLLLPRVPVAYSTTAPTESKTSPATSKTFGADYARPSAHINTTGVDLITRALLQAPNKSIVFLCSSSPGDVSKVMENDPNLFSQKVKQIVFLCSVKPPKKKCFIEPDEGGGKADSFTENVYRRAQELQIETVTIAKDSVRGFPFPSGSVDELAATNHMVSNKVQHCEKMQMNGIWELIKLARQETKGGFSFTRNVDQMAIKDFSRYYLGGKPPPAGQHGVWPSIKSINLELVFGLLCCIPMYQDSHFRWELHHIHNVRHKICRQNCAANGILKCEALSNEISVLIGFAFRSSLLKTSC</sequence>
<keyword evidence="4" id="KW-1185">Reference proteome</keyword>
<keyword evidence="1" id="KW-0547">Nucleotide-binding</keyword>
<evidence type="ECO:0000256" key="2">
    <source>
        <dbReference type="ARBA" id="ARBA00022840"/>
    </source>
</evidence>
<dbReference type="eggNOG" id="KOG1840">
    <property type="taxonomic scope" value="Eukaryota"/>
</dbReference>
<feature type="non-terminal residue" evidence="3">
    <location>
        <position position="1"/>
    </location>
</feature>
<dbReference type="GO" id="GO:0005737">
    <property type="term" value="C:cytoplasm"/>
    <property type="evidence" value="ECO:0007669"/>
    <property type="project" value="TreeGrafter"/>
</dbReference>
<dbReference type="GO" id="GO:0016799">
    <property type="term" value="F:hydrolase activity, hydrolyzing N-glycosyl compounds"/>
    <property type="evidence" value="ECO:0007669"/>
    <property type="project" value="InterPro"/>
</dbReference>
<comment type="caution">
    <text evidence="3">The sequence shown here is derived from an EMBL/GenBank/DDBJ whole genome shotgun (WGS) entry which is preliminary data.</text>
</comment>
<dbReference type="Pfam" id="PF13374">
    <property type="entry name" value="TPR_10"/>
    <property type="match status" value="1"/>
</dbReference>
<evidence type="ECO:0008006" key="5">
    <source>
        <dbReference type="Google" id="ProtNLM"/>
    </source>
</evidence>
<dbReference type="EMBL" id="AGNL01018404">
    <property type="protein sequence ID" value="EJK63149.1"/>
    <property type="molecule type" value="Genomic_DNA"/>
</dbReference>
<evidence type="ECO:0000256" key="1">
    <source>
        <dbReference type="ARBA" id="ARBA00022741"/>
    </source>
</evidence>
<dbReference type="Gene3D" id="1.25.40.10">
    <property type="entry name" value="Tetratricopeptide repeat domain"/>
    <property type="match status" value="2"/>
</dbReference>
<dbReference type="OrthoDB" id="10043504at2759"/>
<dbReference type="PANTHER" id="PTHR16305">
    <property type="entry name" value="TESTICULAR SOLUBLE ADENYLYL CYCLASE"/>
    <property type="match status" value="1"/>
</dbReference>
<reference evidence="3 4" key="1">
    <citation type="journal article" date="2012" name="Genome Biol.">
        <title>Genome and low-iron response of an oceanic diatom adapted to chronic iron limitation.</title>
        <authorList>
            <person name="Lommer M."/>
            <person name="Specht M."/>
            <person name="Roy A.S."/>
            <person name="Kraemer L."/>
            <person name="Andreson R."/>
            <person name="Gutowska M.A."/>
            <person name="Wolf J."/>
            <person name="Bergner S.V."/>
            <person name="Schilhabel M.B."/>
            <person name="Klostermeier U.C."/>
            <person name="Beiko R.G."/>
            <person name="Rosenstiel P."/>
            <person name="Hippler M."/>
            <person name="Laroche J."/>
        </authorList>
    </citation>
    <scope>NUCLEOTIDE SEQUENCE [LARGE SCALE GENOMIC DNA]</scope>
    <source>
        <strain evidence="3 4">CCMP1005</strain>
    </source>
</reference>
<protein>
    <recommendedName>
        <fullName evidence="5">Orc1-like AAA ATPase domain-containing protein</fullName>
    </recommendedName>
</protein>
<name>K0SDW6_THAOC</name>
<dbReference type="Gene3D" id="3.90.245.10">
    <property type="entry name" value="Ribonucleoside hydrolase-like"/>
    <property type="match status" value="1"/>
</dbReference>
<dbReference type="GO" id="GO:0004016">
    <property type="term" value="F:adenylate cyclase activity"/>
    <property type="evidence" value="ECO:0007669"/>
    <property type="project" value="TreeGrafter"/>
</dbReference>
<dbReference type="GO" id="GO:0005524">
    <property type="term" value="F:ATP binding"/>
    <property type="evidence" value="ECO:0007669"/>
    <property type="project" value="UniProtKB-KW"/>
</dbReference>
<proteinExistence type="predicted"/>
<dbReference type="PANTHER" id="PTHR16305:SF28">
    <property type="entry name" value="GUANYLATE CYCLASE DOMAIN-CONTAINING PROTEIN"/>
    <property type="match status" value="1"/>
</dbReference>
<dbReference type="InterPro" id="IPR011990">
    <property type="entry name" value="TPR-like_helical_dom_sf"/>
</dbReference>
<dbReference type="SUPFAM" id="SSF48452">
    <property type="entry name" value="TPR-like"/>
    <property type="match status" value="2"/>
</dbReference>
<organism evidence="3 4">
    <name type="scientific">Thalassiosira oceanica</name>
    <name type="common">Marine diatom</name>
    <dbReference type="NCBI Taxonomy" id="159749"/>
    <lineage>
        <taxon>Eukaryota</taxon>
        <taxon>Sar</taxon>
        <taxon>Stramenopiles</taxon>
        <taxon>Ochrophyta</taxon>
        <taxon>Bacillariophyta</taxon>
        <taxon>Coscinodiscophyceae</taxon>
        <taxon>Thalassiosirophycidae</taxon>
        <taxon>Thalassiosirales</taxon>
        <taxon>Thalassiosiraceae</taxon>
        <taxon>Thalassiosira</taxon>
    </lineage>
</organism>
<keyword evidence="2" id="KW-0067">ATP-binding</keyword>
<dbReference type="Proteomes" id="UP000266841">
    <property type="component" value="Unassembled WGS sequence"/>
</dbReference>
<accession>K0SDW6</accession>